<evidence type="ECO:0000313" key="2">
    <source>
        <dbReference type="EMBL" id="TQM23172.1"/>
    </source>
</evidence>
<gene>
    <name evidence="2" type="ORF">FB551_2903</name>
</gene>
<evidence type="ECO:0000313" key="3">
    <source>
        <dbReference type="Proteomes" id="UP000316437"/>
    </source>
</evidence>
<dbReference type="InterPro" id="IPR024311">
    <property type="entry name" value="Lipocalin-like"/>
</dbReference>
<accession>A0A543ENR7</accession>
<feature type="domain" description="Lipocalin-like" evidence="1">
    <location>
        <begin position="44"/>
        <end position="136"/>
    </location>
</feature>
<organism evidence="2 3">
    <name type="scientific">Chryseobacterium aquifrigidense</name>
    <dbReference type="NCBI Taxonomy" id="558021"/>
    <lineage>
        <taxon>Bacteria</taxon>
        <taxon>Pseudomonadati</taxon>
        <taxon>Bacteroidota</taxon>
        <taxon>Flavobacteriia</taxon>
        <taxon>Flavobacteriales</taxon>
        <taxon>Weeksellaceae</taxon>
        <taxon>Chryseobacterium group</taxon>
        <taxon>Chryseobacterium</taxon>
    </lineage>
</organism>
<dbReference type="AlphaFoldDB" id="A0A543ENR7"/>
<evidence type="ECO:0000259" key="1">
    <source>
        <dbReference type="Pfam" id="PF13648"/>
    </source>
</evidence>
<sequence>MVIVLAGYRKYLIMKYFIGILLLMGVASCSNDDDNNVVTNDASINGTWRPFKYEFRGKNITLNDCEDKGVIMINADFSGAYDRYESSASGNCNLSDSFVGKWTYDKLYNTLTITYTDAGVTKTMKKQVQSYSDSELRINDNSKNLDNTPGNDEAVLVFRKE</sequence>
<dbReference type="EMBL" id="VFPD01000001">
    <property type="protein sequence ID" value="TQM23172.1"/>
    <property type="molecule type" value="Genomic_DNA"/>
</dbReference>
<dbReference type="Proteomes" id="UP000316437">
    <property type="component" value="Unassembled WGS sequence"/>
</dbReference>
<proteinExistence type="predicted"/>
<name>A0A543ENR7_9FLAO</name>
<dbReference type="Pfam" id="PF13648">
    <property type="entry name" value="Lipocalin_4"/>
    <property type="match status" value="1"/>
</dbReference>
<reference evidence="2 3" key="1">
    <citation type="submission" date="2019-06" db="EMBL/GenBank/DDBJ databases">
        <title>Sorghum-associated microbial communities from plants grown in Nebraska, USA.</title>
        <authorList>
            <person name="Schachtman D."/>
        </authorList>
    </citation>
    <scope>NUCLEOTIDE SEQUENCE [LARGE SCALE GENOMIC DNA]</scope>
    <source>
        <strain evidence="2 3">110</strain>
    </source>
</reference>
<keyword evidence="3" id="KW-1185">Reference proteome</keyword>
<protein>
    <submittedName>
        <fullName evidence="2">Lipocalin-like protein</fullName>
    </submittedName>
</protein>
<comment type="caution">
    <text evidence="2">The sequence shown here is derived from an EMBL/GenBank/DDBJ whole genome shotgun (WGS) entry which is preliminary data.</text>
</comment>